<dbReference type="SUPFAM" id="SSF57850">
    <property type="entry name" value="RING/U-box"/>
    <property type="match status" value="1"/>
</dbReference>
<keyword evidence="2" id="KW-1185">Reference proteome</keyword>
<evidence type="ECO:0000313" key="1">
    <source>
        <dbReference type="EMBL" id="ELZ86955.1"/>
    </source>
</evidence>
<protein>
    <submittedName>
        <fullName evidence="1">Uncharacterized protein</fullName>
    </submittedName>
</protein>
<sequence length="130" mass="15060">MPNGGHQRRADEEELIDAVEDEGWEYYADPPDWIVESATADGVDQSAGFDAAREVYQGDNYVYLAVSSVHGRDIHVFSQQKSEYHETTSEEGVCPNCQAYVRRYDEDDYLTCHRCGWQYKPLKERLRNLF</sequence>
<dbReference type="RefSeq" id="WP_004971375.1">
    <property type="nucleotide sequence ID" value="NZ_AOLJ01000001.1"/>
</dbReference>
<accession>M0HQT2</accession>
<comment type="caution">
    <text evidence="1">The sequence shown here is derived from an EMBL/GenBank/DDBJ whole genome shotgun (WGS) entry which is preliminary data.</text>
</comment>
<dbReference type="Proteomes" id="UP000011571">
    <property type="component" value="Unassembled WGS sequence"/>
</dbReference>
<reference evidence="1 2" key="1">
    <citation type="journal article" date="2014" name="PLoS Genet.">
        <title>Phylogenetically driven sequencing of extremely halophilic archaea reveals strategies for static and dynamic osmo-response.</title>
        <authorList>
            <person name="Becker E.A."/>
            <person name="Seitzer P.M."/>
            <person name="Tritt A."/>
            <person name="Larsen D."/>
            <person name="Krusor M."/>
            <person name="Yao A.I."/>
            <person name="Wu D."/>
            <person name="Madern D."/>
            <person name="Eisen J.A."/>
            <person name="Darling A.E."/>
            <person name="Facciotti M.T."/>
        </authorList>
    </citation>
    <scope>NUCLEOTIDE SEQUENCE [LARGE SCALE GENOMIC DNA]</scope>
    <source>
        <strain evidence="2">ATCC 33959 / DSM 4427 / JCM 8863 / NBRC 102184 / NCIMB 2188 / Ma 2.38</strain>
    </source>
</reference>
<proteinExistence type="predicted"/>
<dbReference type="EMBL" id="AOLJ01000001">
    <property type="protein sequence ID" value="ELZ86955.1"/>
    <property type="molecule type" value="Genomic_DNA"/>
</dbReference>
<evidence type="ECO:0000313" key="2">
    <source>
        <dbReference type="Proteomes" id="UP000011571"/>
    </source>
</evidence>
<dbReference type="AlphaFoldDB" id="M0HQT2"/>
<name>M0HQT2_HALGM</name>
<organism evidence="1 2">
    <name type="scientific">Haloferax gibbonsii (strain ATCC 33959 / DSM 4427 / JCM 8863 / NBRC 102184 / NCIMB 2188 / Ma 2.38)</name>
    <dbReference type="NCBI Taxonomy" id="1227459"/>
    <lineage>
        <taxon>Archaea</taxon>
        <taxon>Methanobacteriati</taxon>
        <taxon>Methanobacteriota</taxon>
        <taxon>Stenosarchaea group</taxon>
        <taxon>Halobacteria</taxon>
        <taxon>Halobacteriales</taxon>
        <taxon>Haloferacaceae</taxon>
        <taxon>Haloferax</taxon>
    </lineage>
</organism>
<gene>
    <name evidence="1" type="ORF">C454_00385</name>
</gene>